<proteinExistence type="predicted"/>
<protein>
    <submittedName>
        <fullName evidence="2">Uncharacterized protein</fullName>
    </submittedName>
</protein>
<feature type="region of interest" description="Disordered" evidence="1">
    <location>
        <begin position="85"/>
        <end position="105"/>
    </location>
</feature>
<dbReference type="EMBL" id="AP022613">
    <property type="protein sequence ID" value="BBZ39898.1"/>
    <property type="molecule type" value="Genomic_DNA"/>
</dbReference>
<organism evidence="2 3">
    <name type="scientific">Mycobacterium conspicuum</name>
    <dbReference type="NCBI Taxonomy" id="44010"/>
    <lineage>
        <taxon>Bacteria</taxon>
        <taxon>Bacillati</taxon>
        <taxon>Actinomycetota</taxon>
        <taxon>Actinomycetes</taxon>
        <taxon>Mycobacteriales</taxon>
        <taxon>Mycobacteriaceae</taxon>
        <taxon>Mycobacterium</taxon>
    </lineage>
</organism>
<evidence type="ECO:0000313" key="2">
    <source>
        <dbReference type="EMBL" id="BBZ39898.1"/>
    </source>
</evidence>
<reference evidence="2 3" key="1">
    <citation type="journal article" date="2019" name="Emerg. Microbes Infect.">
        <title>Comprehensive subspecies identification of 175 nontuberculous mycobacteria species based on 7547 genomic profiles.</title>
        <authorList>
            <person name="Matsumoto Y."/>
            <person name="Kinjo T."/>
            <person name="Motooka D."/>
            <person name="Nabeya D."/>
            <person name="Jung N."/>
            <person name="Uechi K."/>
            <person name="Horii T."/>
            <person name="Iida T."/>
            <person name="Fujita J."/>
            <person name="Nakamura S."/>
        </authorList>
    </citation>
    <scope>NUCLEOTIDE SEQUENCE [LARGE SCALE GENOMIC DNA]</scope>
    <source>
        <strain evidence="2 3">JCM 14738</strain>
    </source>
</reference>
<dbReference type="AlphaFoldDB" id="A0A7I7YDS9"/>
<keyword evidence="3" id="KW-1185">Reference proteome</keyword>
<accession>A0A7I7YDS9</accession>
<name>A0A7I7YDS9_9MYCO</name>
<sequence length="105" mass="10430">MSTRRQKSTTAVPGDVCRTSGTNPEIIPGTICACGATRLLTGKSSTTSGLSVSNARTSSAHAAVITDDRRTPKACDNACIPATAAGSSCTGADGCPSRSAAAANR</sequence>
<gene>
    <name evidence="2" type="ORF">MCNS_29610</name>
</gene>
<evidence type="ECO:0000256" key="1">
    <source>
        <dbReference type="SAM" id="MobiDB-lite"/>
    </source>
</evidence>
<dbReference type="Proteomes" id="UP000467385">
    <property type="component" value="Chromosome"/>
</dbReference>
<evidence type="ECO:0000313" key="3">
    <source>
        <dbReference type="Proteomes" id="UP000467385"/>
    </source>
</evidence>